<dbReference type="InterPro" id="IPR017981">
    <property type="entry name" value="GPCR_2-like_7TM"/>
</dbReference>
<feature type="domain" description="G-protein coupled receptors family 2 profile 2" evidence="16">
    <location>
        <begin position="889"/>
        <end position="1132"/>
    </location>
</feature>
<keyword evidence="4 13" id="KW-0812">Transmembrane</keyword>
<feature type="compositionally biased region" description="Polar residues" evidence="12">
    <location>
        <begin position="306"/>
        <end position="315"/>
    </location>
</feature>
<evidence type="ECO:0000256" key="3">
    <source>
        <dbReference type="ARBA" id="ARBA00022475"/>
    </source>
</evidence>
<dbReference type="Gene3D" id="1.20.1070.10">
    <property type="entry name" value="Rhodopsin 7-helix transmembrane proteins"/>
    <property type="match status" value="1"/>
</dbReference>
<feature type="transmembrane region" description="Helical" evidence="13">
    <location>
        <begin position="1108"/>
        <end position="1131"/>
    </location>
</feature>
<feature type="transmembrane region" description="Helical" evidence="13">
    <location>
        <begin position="923"/>
        <end position="943"/>
    </location>
</feature>
<dbReference type="Pfam" id="PF01825">
    <property type="entry name" value="GPS"/>
    <property type="match status" value="1"/>
</dbReference>
<feature type="domain" description="GAIN-B" evidence="14">
    <location>
        <begin position="702"/>
        <end position="880"/>
    </location>
</feature>
<evidence type="ECO:0000256" key="9">
    <source>
        <dbReference type="ARBA" id="ARBA00023157"/>
    </source>
</evidence>
<feature type="region of interest" description="Disordered" evidence="12">
    <location>
        <begin position="260"/>
        <end position="399"/>
    </location>
</feature>
<feature type="compositionally biased region" description="Basic and acidic residues" evidence="12">
    <location>
        <begin position="328"/>
        <end position="358"/>
    </location>
</feature>
<dbReference type="PRINTS" id="PR00249">
    <property type="entry name" value="GPCRSECRETIN"/>
</dbReference>
<evidence type="ECO:0000256" key="4">
    <source>
        <dbReference type="ARBA" id="ARBA00022692"/>
    </source>
</evidence>
<evidence type="ECO:0000256" key="13">
    <source>
        <dbReference type="SAM" id="Phobius"/>
    </source>
</evidence>
<dbReference type="InterPro" id="IPR048072">
    <property type="entry name" value="7tmB2_latrophilin-like"/>
</dbReference>
<dbReference type="Gene3D" id="1.25.40.610">
    <property type="match status" value="1"/>
</dbReference>
<evidence type="ECO:0000256" key="5">
    <source>
        <dbReference type="ARBA" id="ARBA00022734"/>
    </source>
</evidence>
<dbReference type="InterPro" id="IPR000203">
    <property type="entry name" value="GPS"/>
</dbReference>
<dbReference type="SMART" id="SM00303">
    <property type="entry name" value="GPS"/>
    <property type="match status" value="1"/>
</dbReference>
<evidence type="ECO:0000256" key="7">
    <source>
        <dbReference type="ARBA" id="ARBA00023040"/>
    </source>
</evidence>
<dbReference type="InterPro" id="IPR036445">
    <property type="entry name" value="GPCR_2_extracell_dom_sf"/>
</dbReference>
<dbReference type="InterPro" id="IPR000922">
    <property type="entry name" value="Lectin_gal-bd_dom"/>
</dbReference>
<dbReference type="EMBL" id="OW152839">
    <property type="protein sequence ID" value="CAH2060699.1"/>
    <property type="molecule type" value="Genomic_DNA"/>
</dbReference>
<dbReference type="Proteomes" id="UP000837857">
    <property type="component" value="Chromosome 27"/>
</dbReference>
<evidence type="ECO:0000256" key="6">
    <source>
        <dbReference type="ARBA" id="ARBA00022989"/>
    </source>
</evidence>
<keyword evidence="8 13" id="KW-0472">Membrane</keyword>
<comment type="subcellular location">
    <subcellularLocation>
        <location evidence="1">Cell membrane</location>
        <topology evidence="1">Multi-pass membrane protein</topology>
    </subcellularLocation>
</comment>
<evidence type="ECO:0000259" key="16">
    <source>
        <dbReference type="PROSITE" id="PS50261"/>
    </source>
</evidence>
<feature type="transmembrane region" description="Helical" evidence="13">
    <location>
        <begin position="949"/>
        <end position="972"/>
    </location>
</feature>
<proteinExistence type="inferred from homology"/>
<evidence type="ECO:0000256" key="8">
    <source>
        <dbReference type="ARBA" id="ARBA00023136"/>
    </source>
</evidence>
<dbReference type="Gene3D" id="4.10.1240.10">
    <property type="entry name" value="GPCR, family 2, extracellular hormone receptor domain"/>
    <property type="match status" value="1"/>
</dbReference>
<dbReference type="PANTHER" id="PTHR12011">
    <property type="entry name" value="ADHESION G-PROTEIN COUPLED RECEPTOR"/>
    <property type="match status" value="1"/>
</dbReference>
<feature type="region of interest" description="Disordered" evidence="12">
    <location>
        <begin position="1543"/>
        <end position="1571"/>
    </location>
</feature>
<evidence type="ECO:0000256" key="10">
    <source>
        <dbReference type="ARBA" id="ARBA00023170"/>
    </source>
</evidence>
<keyword evidence="3" id="KW-1003">Cell membrane</keyword>
<keyword evidence="11" id="KW-0807">Transducer</keyword>
<feature type="region of interest" description="Disordered" evidence="12">
    <location>
        <begin position="1165"/>
        <end position="1213"/>
    </location>
</feature>
<feature type="transmembrane region" description="Helical" evidence="13">
    <location>
        <begin position="887"/>
        <end position="911"/>
    </location>
</feature>
<dbReference type="InterPro" id="IPR032471">
    <property type="entry name" value="AGRL2-4_GAIN_subdom_A"/>
</dbReference>
<organism evidence="17 18">
    <name type="scientific">Iphiclides podalirius</name>
    <name type="common">scarce swallowtail</name>
    <dbReference type="NCBI Taxonomy" id="110791"/>
    <lineage>
        <taxon>Eukaryota</taxon>
        <taxon>Metazoa</taxon>
        <taxon>Ecdysozoa</taxon>
        <taxon>Arthropoda</taxon>
        <taxon>Hexapoda</taxon>
        <taxon>Insecta</taxon>
        <taxon>Pterygota</taxon>
        <taxon>Neoptera</taxon>
        <taxon>Endopterygota</taxon>
        <taxon>Lepidoptera</taxon>
        <taxon>Glossata</taxon>
        <taxon>Ditrysia</taxon>
        <taxon>Papilionoidea</taxon>
        <taxon>Papilionidae</taxon>
        <taxon>Papilioninae</taxon>
        <taxon>Iphiclides</taxon>
    </lineage>
</organism>
<keyword evidence="5" id="KW-0430">Lectin</keyword>
<dbReference type="Gene3D" id="2.60.220.50">
    <property type="match status" value="1"/>
</dbReference>
<dbReference type="PROSITE" id="PS50228">
    <property type="entry name" value="SUEL_LECTIN"/>
    <property type="match status" value="1"/>
</dbReference>
<evidence type="ECO:0000256" key="12">
    <source>
        <dbReference type="SAM" id="MobiDB-lite"/>
    </source>
</evidence>
<evidence type="ECO:0000259" key="15">
    <source>
        <dbReference type="PROSITE" id="PS50228"/>
    </source>
</evidence>
<feature type="non-terminal residue" evidence="17">
    <location>
        <position position="1"/>
    </location>
</feature>
<feature type="compositionally biased region" description="Polar residues" evidence="12">
    <location>
        <begin position="1557"/>
        <end position="1566"/>
    </location>
</feature>
<dbReference type="Gene3D" id="2.60.120.740">
    <property type="match status" value="1"/>
</dbReference>
<gene>
    <name evidence="17" type="ORF">IPOD504_LOCUS11151</name>
</gene>
<keyword evidence="10" id="KW-0675">Receptor</keyword>
<evidence type="ECO:0008006" key="19">
    <source>
        <dbReference type="Google" id="ProtNLM"/>
    </source>
</evidence>
<feature type="transmembrane region" description="Helical" evidence="13">
    <location>
        <begin position="992"/>
        <end position="1012"/>
    </location>
</feature>
<dbReference type="Pfam" id="PF00002">
    <property type="entry name" value="7tm_2"/>
    <property type="match status" value="1"/>
</dbReference>
<keyword evidence="6 13" id="KW-1133">Transmembrane helix</keyword>
<feature type="domain" description="SUEL-type lectin" evidence="15">
    <location>
        <begin position="145"/>
        <end position="234"/>
    </location>
</feature>
<feature type="region of interest" description="Disordered" evidence="12">
    <location>
        <begin position="1429"/>
        <end position="1453"/>
    </location>
</feature>
<dbReference type="PROSITE" id="PS50261">
    <property type="entry name" value="G_PROTEIN_RECEP_F2_4"/>
    <property type="match status" value="1"/>
</dbReference>
<keyword evidence="7" id="KW-0297">G-protein coupled receptor</keyword>
<dbReference type="CDD" id="cd22830">
    <property type="entry name" value="Gal_Rha_Lectin_dCirl"/>
    <property type="match status" value="1"/>
</dbReference>
<dbReference type="InterPro" id="IPR000832">
    <property type="entry name" value="GPCR_2_secretin-like"/>
</dbReference>
<keyword evidence="9" id="KW-1015">Disulfide bond</keyword>
<protein>
    <recommendedName>
        <fullName evidence="19">Latrophilin Cirl</fullName>
    </recommendedName>
</protein>
<feature type="compositionally biased region" description="Polar residues" evidence="12">
    <location>
        <begin position="1165"/>
        <end position="1184"/>
    </location>
</feature>
<feature type="region of interest" description="Disordered" evidence="12">
    <location>
        <begin position="1257"/>
        <end position="1320"/>
    </location>
</feature>
<accession>A0ABN8IKV3</accession>
<dbReference type="PANTHER" id="PTHR12011:SF347">
    <property type="entry name" value="FI21270P1-RELATED"/>
    <property type="match status" value="1"/>
</dbReference>
<dbReference type="InterPro" id="IPR046338">
    <property type="entry name" value="GAIN_dom_sf"/>
</dbReference>
<dbReference type="InterPro" id="IPR057244">
    <property type="entry name" value="GAIN_B"/>
</dbReference>
<dbReference type="PROSITE" id="PS50221">
    <property type="entry name" value="GAIN_B"/>
    <property type="match status" value="1"/>
</dbReference>
<evidence type="ECO:0000313" key="17">
    <source>
        <dbReference type="EMBL" id="CAH2060699.1"/>
    </source>
</evidence>
<reference evidence="17" key="1">
    <citation type="submission" date="2022-03" db="EMBL/GenBank/DDBJ databases">
        <authorList>
            <person name="Martin H S."/>
        </authorList>
    </citation>
    <scope>NUCLEOTIDE SEQUENCE</scope>
</reference>
<dbReference type="Pfam" id="PF02140">
    <property type="entry name" value="SUEL_Lectin"/>
    <property type="match status" value="1"/>
</dbReference>
<sequence length="1663" mass="185460">MPEARRQTKLDSVAAAQDLESFGKLCKSNIKNTISAHKRSPTARRKVRTPAPKLKGTRALKYGEQQSLAFTGFLYSWGIHRDRKPVHYSSAACRWPGETAPGVKRHVPGAPRKMHYKNAFSICHFTSRLRTGLAEPEPRYETAYACEGKTLKIGCAEGSVIHLIRANYGRFSITICNDHGNTDWSVNCMSTRSLRVLHSRCSMHQNCSILASTNMFGDPCPNTLKYLEAHYQCVPASTTSTTSRPSPPWLITSQPTVWRSTLPPIPKSPVQTQQTERKKPTVITPPTFRPHITLPPEVKLGDIGTKKTTTRQPDSSSEKDPPQVPRENVPEVREETAKAAEPENVPKNDKAIKDRDEGIAPVTEETMQWPAKDEDSDSTSPVHMPPKENRFPEIDGDNTYDTKIYSTSSTPSLGRRAAFCPQVNARGLHWNWTQAGQYAVQPCPGGATGLARWTCTLTSQQHLEEDDRPKRRGVGLQSGENYHDLGLDQPSERQLQIIRRLGSEALLKGRDGDPPEHMIDYRGSSLMPDQQANHLAVANGDSTYSDSIPEWQGATPDLSECRSVWLNSLEARVREGESLLSISNDLAQVTSSKTLYGGDMMTTTSIMKKLAQRMSQNMQTFPDPRQRETFVADMLLGVIKTGSNLLEESQRASWSDLSTDAQNRVASALLTQLEENAFLLAEAVTKEKTVLQIVKNICLSVRVLEVKSVEDETFPSVIAQEQWKASEDTITIPKAALLDNRQNDLVRIVFFAFDRLEQILPPTFGKSPQFAAYASDPAPSTTSINSEREKNNVSRVLNSKVISASLGNGRHIQLSQMVRLTMKHLKVENVTNPVCVFWDYTLHGWSPEGCQVEWSNATHTGCACSHLTNFAVLMDVRGVPLASGHAAALRLITLVGCAVSAVALAAAVAVFQCCRNMKSDRVLIHKHLCWCLLIAEIIFMVGIDQTQDRILCGIIAGLLHYFFLAAFAWMFLEGFHLYAMLVEVFEPERPRAQWYCAGAYLAPALIVLASAASYPVGYGTQNSCWLSTDHLFIMSFVGPVALVVTANWICLGLVIYMMCHHTSVSIKAKENSKLYKIKVWLNTSIVLAVLLGLTWTFGLLYLNEQTVGMAYAFTILNSFQGLFIFVFHCLLNEIFQKECARLSRRHPWLSCCLYFTTQSSQPLPHNMPATASSSNHVDTRQGSVKSRRYHQSTAADEDVVDPRDVTSSTTASVAASTTNNLVINTLNVVVNNNNHNNNNVINNAAVASLAAAAAAHSYHPHRNRRSPESFSPPSSYGPTLNATGASFPHNIPEREPPAAMTHLRSPLNPGSGRYPPGYRQNAQQVRAPTPQNIPHSSSHTQSIASMHSYRNNIDVPTEYQNLRSRSPSCFSNKMAASIGANDWALMANTIGGNVWKNTSSKHHAGNASTLPHHDTLARQLQNHIHSPYECEAPLAPGSPRHAKDEDSPLHHQGYQTTRSYNQDFRNPHVYMQHSPGSQEMIYRKHYKDERRKHHHHGQNANHTYSEIASQQGRMYRRGSDQEFRVIQDDPVYEEIERNETLMSDVSDDNSGPECRQFQGQHGSTGSKFFGDHRPLISYSPAERHHEELTKYGKWDTLDRAYPERHAYEGRLAHPYHQPQENMRALAAVLNGENNVVCHLEPHNSYDVYQPQSGNPRTVSQPSF</sequence>
<keyword evidence="18" id="KW-1185">Reference proteome</keyword>
<name>A0ABN8IKV3_9NEOP</name>
<evidence type="ECO:0000313" key="18">
    <source>
        <dbReference type="Proteomes" id="UP000837857"/>
    </source>
</evidence>
<evidence type="ECO:0000256" key="2">
    <source>
        <dbReference type="ARBA" id="ARBA00010933"/>
    </source>
</evidence>
<dbReference type="CDD" id="cd15440">
    <property type="entry name" value="7tmB2_latrophilin-like_invertebrate"/>
    <property type="match status" value="1"/>
</dbReference>
<dbReference type="Pfam" id="PF16489">
    <property type="entry name" value="GAIN"/>
    <property type="match status" value="1"/>
</dbReference>
<comment type="similarity">
    <text evidence="2">Belongs to the G-protein coupled receptor 2 family. LN-TM7 subfamily.</text>
</comment>
<feature type="transmembrane region" description="Helical" evidence="13">
    <location>
        <begin position="1079"/>
        <end position="1102"/>
    </location>
</feature>
<evidence type="ECO:0000259" key="14">
    <source>
        <dbReference type="PROSITE" id="PS50221"/>
    </source>
</evidence>
<evidence type="ECO:0000256" key="11">
    <source>
        <dbReference type="ARBA" id="ARBA00023224"/>
    </source>
</evidence>
<feature type="region of interest" description="Disordered" evidence="12">
    <location>
        <begin position="462"/>
        <end position="489"/>
    </location>
</feature>
<dbReference type="InterPro" id="IPR043159">
    <property type="entry name" value="Lectin_gal-bd_sf"/>
</dbReference>
<evidence type="ECO:0000256" key="1">
    <source>
        <dbReference type="ARBA" id="ARBA00004651"/>
    </source>
</evidence>
<feature type="transmembrane region" description="Helical" evidence="13">
    <location>
        <begin position="1032"/>
        <end position="1058"/>
    </location>
</feature>